<comment type="subcellular location">
    <subcellularLocation>
        <location evidence="2">Cytoplasm</location>
    </subcellularLocation>
</comment>
<evidence type="ECO:0000256" key="9">
    <source>
        <dbReference type="ARBA" id="ARBA00022598"/>
    </source>
</evidence>
<name>A0A9D9HE60_9BACT</name>
<feature type="domain" description="TRNA-binding" evidence="21">
    <location>
        <begin position="139"/>
        <end position="240"/>
    </location>
</feature>
<dbReference type="Gene3D" id="1.10.730.10">
    <property type="entry name" value="Isoleucyl-tRNA Synthetase, Domain 1"/>
    <property type="match status" value="1"/>
</dbReference>
<evidence type="ECO:0000256" key="7">
    <source>
        <dbReference type="ARBA" id="ARBA00022490"/>
    </source>
</evidence>
<evidence type="ECO:0000259" key="21">
    <source>
        <dbReference type="PROSITE" id="PS50886"/>
    </source>
</evidence>
<dbReference type="CDD" id="cd02800">
    <property type="entry name" value="tRNA_bind_EcMetRS_like"/>
    <property type="match status" value="1"/>
</dbReference>
<comment type="function">
    <text evidence="1">Is required not only for elongation of protein synthesis but also for the initiation of all mRNA translation through initiator tRNA(fMet) aminoacylation.</text>
</comment>
<evidence type="ECO:0000256" key="19">
    <source>
        <dbReference type="PROSITE-ProRule" id="PRU00209"/>
    </source>
</evidence>
<evidence type="ECO:0000256" key="17">
    <source>
        <dbReference type="ARBA" id="ARBA00030904"/>
    </source>
</evidence>
<keyword evidence="16" id="KW-0030">Aminoacyl-tRNA synthetase</keyword>
<dbReference type="InterPro" id="IPR002547">
    <property type="entry name" value="tRNA-bd_dom"/>
</dbReference>
<evidence type="ECO:0000256" key="16">
    <source>
        <dbReference type="ARBA" id="ARBA00023146"/>
    </source>
</evidence>
<feature type="transmembrane region" description="Helical" evidence="20">
    <location>
        <begin position="37"/>
        <end position="59"/>
    </location>
</feature>
<organism evidence="22 23">
    <name type="scientific">Candidatus Enterocola intestinipullorum</name>
    <dbReference type="NCBI Taxonomy" id="2840783"/>
    <lineage>
        <taxon>Bacteria</taxon>
        <taxon>Pseudomonadati</taxon>
        <taxon>Bacteroidota</taxon>
        <taxon>Bacteroidia</taxon>
        <taxon>Bacteroidales</taxon>
        <taxon>Candidatus Enterocola</taxon>
    </lineage>
</organism>
<comment type="caution">
    <text evidence="22">The sequence shown here is derived from an EMBL/GenBank/DDBJ whole genome shotgun (WGS) entry which is preliminary data.</text>
</comment>
<sequence>FKFRDAQKEAMNMARIGNKYLADNEPWKLAKTDMGRVATILNLALQLTANLSVAFAPFLPFSSKKLSDMLAMQPRKWDSLGNMEMLEEGHLLNKAELLFEKIEDAAIEAQIKKLQDTKKQNEINEKHAEPVKELVDIEQFGKLDIRVGTVLECSKVPKSDKLLQFKIDDGMGGRTIVSGIAAYYKPEDLIGKQVCFVANLPVRKLRGVESNGMIISAQDADGSYIVISPSRKVANGSQIS</sequence>
<evidence type="ECO:0000256" key="6">
    <source>
        <dbReference type="ARBA" id="ARBA00018753"/>
    </source>
</evidence>
<evidence type="ECO:0000256" key="12">
    <source>
        <dbReference type="ARBA" id="ARBA00022833"/>
    </source>
</evidence>
<accession>A0A9D9HE60</accession>
<keyword evidence="15" id="KW-0648">Protein biosynthesis</keyword>
<keyword evidence="14 19" id="KW-0694">RNA-binding</keyword>
<keyword evidence="20" id="KW-0812">Transmembrane</keyword>
<dbReference type="InterPro" id="IPR023458">
    <property type="entry name" value="Met-tRNA_ligase_1"/>
</dbReference>
<dbReference type="AlphaFoldDB" id="A0A9D9HE60"/>
<dbReference type="Pfam" id="PF01588">
    <property type="entry name" value="tRNA_bind"/>
    <property type="match status" value="1"/>
</dbReference>
<keyword evidence="20" id="KW-1133">Transmembrane helix</keyword>
<gene>
    <name evidence="22" type="primary">metG</name>
    <name evidence="22" type="ORF">IAC32_02015</name>
</gene>
<evidence type="ECO:0000313" key="22">
    <source>
        <dbReference type="EMBL" id="MBO8446507.1"/>
    </source>
</evidence>
<keyword evidence="8 19" id="KW-0820">tRNA-binding</keyword>
<dbReference type="GO" id="GO:0004825">
    <property type="term" value="F:methionine-tRNA ligase activity"/>
    <property type="evidence" value="ECO:0007669"/>
    <property type="project" value="UniProtKB-EC"/>
</dbReference>
<dbReference type="InterPro" id="IPR012340">
    <property type="entry name" value="NA-bd_OB-fold"/>
</dbReference>
<dbReference type="GO" id="GO:0006431">
    <property type="term" value="P:methionyl-tRNA aminoacylation"/>
    <property type="evidence" value="ECO:0007669"/>
    <property type="project" value="InterPro"/>
</dbReference>
<reference evidence="22" key="2">
    <citation type="journal article" date="2021" name="PeerJ">
        <title>Extensive microbial diversity within the chicken gut microbiome revealed by metagenomics and culture.</title>
        <authorList>
            <person name="Gilroy R."/>
            <person name="Ravi A."/>
            <person name="Getino M."/>
            <person name="Pursley I."/>
            <person name="Horton D.L."/>
            <person name="Alikhan N.F."/>
            <person name="Baker D."/>
            <person name="Gharbi K."/>
            <person name="Hall N."/>
            <person name="Watson M."/>
            <person name="Adriaenssens E.M."/>
            <person name="Foster-Nyarko E."/>
            <person name="Jarju S."/>
            <person name="Secka A."/>
            <person name="Antonio M."/>
            <person name="Oren A."/>
            <person name="Chaudhuri R.R."/>
            <person name="La Ragione R."/>
            <person name="Hildebrand F."/>
            <person name="Pallen M.J."/>
        </authorList>
    </citation>
    <scope>NUCLEOTIDE SEQUENCE</scope>
    <source>
        <strain evidence="22">D3-1215</strain>
    </source>
</reference>
<dbReference type="Gene3D" id="2.40.50.140">
    <property type="entry name" value="Nucleic acid-binding proteins"/>
    <property type="match status" value="1"/>
</dbReference>
<dbReference type="SUPFAM" id="SSF50249">
    <property type="entry name" value="Nucleic acid-binding proteins"/>
    <property type="match status" value="1"/>
</dbReference>
<keyword evidence="7" id="KW-0963">Cytoplasm</keyword>
<dbReference type="NCBIfam" id="TIGR00399">
    <property type="entry name" value="metG_C_term"/>
    <property type="match status" value="1"/>
</dbReference>
<evidence type="ECO:0000256" key="14">
    <source>
        <dbReference type="ARBA" id="ARBA00022884"/>
    </source>
</evidence>
<evidence type="ECO:0000256" key="3">
    <source>
        <dbReference type="ARBA" id="ARBA00008258"/>
    </source>
</evidence>
<evidence type="ECO:0000256" key="8">
    <source>
        <dbReference type="ARBA" id="ARBA00022555"/>
    </source>
</evidence>
<dbReference type="InterPro" id="IPR004495">
    <property type="entry name" value="Met-tRNA-synth_bsu_C"/>
</dbReference>
<evidence type="ECO:0000256" key="2">
    <source>
        <dbReference type="ARBA" id="ARBA00004496"/>
    </source>
</evidence>
<dbReference type="PROSITE" id="PS50886">
    <property type="entry name" value="TRBD"/>
    <property type="match status" value="1"/>
</dbReference>
<evidence type="ECO:0000256" key="15">
    <source>
        <dbReference type="ARBA" id="ARBA00022917"/>
    </source>
</evidence>
<dbReference type="EC" id="6.1.1.10" evidence="5"/>
<dbReference type="GO" id="GO:0005829">
    <property type="term" value="C:cytosol"/>
    <property type="evidence" value="ECO:0007669"/>
    <property type="project" value="TreeGrafter"/>
</dbReference>
<dbReference type="GO" id="GO:0005524">
    <property type="term" value="F:ATP binding"/>
    <property type="evidence" value="ECO:0007669"/>
    <property type="project" value="UniProtKB-KW"/>
</dbReference>
<comment type="subunit">
    <text evidence="4">Homodimer.</text>
</comment>
<evidence type="ECO:0000256" key="20">
    <source>
        <dbReference type="SAM" id="Phobius"/>
    </source>
</evidence>
<evidence type="ECO:0000256" key="1">
    <source>
        <dbReference type="ARBA" id="ARBA00003314"/>
    </source>
</evidence>
<dbReference type="InterPro" id="IPR041872">
    <property type="entry name" value="Anticodon_Met"/>
</dbReference>
<evidence type="ECO:0000256" key="10">
    <source>
        <dbReference type="ARBA" id="ARBA00022723"/>
    </source>
</evidence>
<dbReference type="InterPro" id="IPR009080">
    <property type="entry name" value="tRNAsynth_Ia_anticodon-bd"/>
</dbReference>
<evidence type="ECO:0000256" key="11">
    <source>
        <dbReference type="ARBA" id="ARBA00022741"/>
    </source>
</evidence>
<comment type="catalytic activity">
    <reaction evidence="18">
        <text>tRNA(Met) + L-methionine + ATP = L-methionyl-tRNA(Met) + AMP + diphosphate</text>
        <dbReference type="Rhea" id="RHEA:13481"/>
        <dbReference type="Rhea" id="RHEA-COMP:9667"/>
        <dbReference type="Rhea" id="RHEA-COMP:9698"/>
        <dbReference type="ChEBI" id="CHEBI:30616"/>
        <dbReference type="ChEBI" id="CHEBI:33019"/>
        <dbReference type="ChEBI" id="CHEBI:57844"/>
        <dbReference type="ChEBI" id="CHEBI:78442"/>
        <dbReference type="ChEBI" id="CHEBI:78530"/>
        <dbReference type="ChEBI" id="CHEBI:456215"/>
        <dbReference type="EC" id="6.1.1.10"/>
    </reaction>
</comment>
<dbReference type="PANTHER" id="PTHR45765">
    <property type="entry name" value="METHIONINE--TRNA LIGASE"/>
    <property type="match status" value="1"/>
</dbReference>
<evidence type="ECO:0000256" key="18">
    <source>
        <dbReference type="ARBA" id="ARBA00047364"/>
    </source>
</evidence>
<keyword evidence="12" id="KW-0862">Zinc</keyword>
<keyword evidence="10" id="KW-0479">Metal-binding</keyword>
<keyword evidence="13" id="KW-0067">ATP-binding</keyword>
<dbReference type="FunFam" id="2.40.50.140:FF:000042">
    <property type="entry name" value="Methionine--tRNA ligase"/>
    <property type="match status" value="1"/>
</dbReference>
<evidence type="ECO:0000256" key="4">
    <source>
        <dbReference type="ARBA" id="ARBA00011738"/>
    </source>
</evidence>
<dbReference type="EMBL" id="JADIMR010000030">
    <property type="protein sequence ID" value="MBO8446507.1"/>
    <property type="molecule type" value="Genomic_DNA"/>
</dbReference>
<protein>
    <recommendedName>
        <fullName evidence="6">Methionine--tRNA ligase</fullName>
        <ecNumber evidence="5">6.1.1.10</ecNumber>
    </recommendedName>
    <alternativeName>
        <fullName evidence="17">Methionyl-tRNA synthetase</fullName>
    </alternativeName>
</protein>
<feature type="non-terminal residue" evidence="22">
    <location>
        <position position="1"/>
    </location>
</feature>
<keyword evidence="9 22" id="KW-0436">Ligase</keyword>
<dbReference type="PANTHER" id="PTHR45765:SF1">
    <property type="entry name" value="METHIONINE--TRNA LIGASE, CYTOPLASMIC"/>
    <property type="match status" value="1"/>
</dbReference>
<keyword evidence="11" id="KW-0547">Nucleotide-binding</keyword>
<comment type="similarity">
    <text evidence="3">Belongs to the class-I aminoacyl-tRNA synthetase family. MetG type 1 subfamily.</text>
</comment>
<dbReference type="SUPFAM" id="SSF47323">
    <property type="entry name" value="Anticodon-binding domain of a subclass of class I aminoacyl-tRNA synthetases"/>
    <property type="match status" value="1"/>
</dbReference>
<dbReference type="Pfam" id="PF19303">
    <property type="entry name" value="Anticodon_3"/>
    <property type="match status" value="1"/>
</dbReference>
<proteinExistence type="inferred from homology"/>
<evidence type="ECO:0000256" key="5">
    <source>
        <dbReference type="ARBA" id="ARBA00012838"/>
    </source>
</evidence>
<evidence type="ECO:0000313" key="23">
    <source>
        <dbReference type="Proteomes" id="UP000823637"/>
    </source>
</evidence>
<keyword evidence="20" id="KW-0472">Membrane</keyword>
<dbReference type="GO" id="GO:0046872">
    <property type="term" value="F:metal ion binding"/>
    <property type="evidence" value="ECO:0007669"/>
    <property type="project" value="UniProtKB-KW"/>
</dbReference>
<dbReference type="GO" id="GO:0000049">
    <property type="term" value="F:tRNA binding"/>
    <property type="evidence" value="ECO:0007669"/>
    <property type="project" value="UniProtKB-UniRule"/>
</dbReference>
<dbReference type="Proteomes" id="UP000823637">
    <property type="component" value="Unassembled WGS sequence"/>
</dbReference>
<reference evidence="22" key="1">
    <citation type="submission" date="2020-10" db="EMBL/GenBank/DDBJ databases">
        <authorList>
            <person name="Gilroy R."/>
        </authorList>
    </citation>
    <scope>NUCLEOTIDE SEQUENCE</scope>
    <source>
        <strain evidence="22">D3-1215</strain>
    </source>
</reference>
<evidence type="ECO:0000256" key="13">
    <source>
        <dbReference type="ARBA" id="ARBA00022840"/>
    </source>
</evidence>